<dbReference type="GO" id="GO:0004497">
    <property type="term" value="F:monooxygenase activity"/>
    <property type="evidence" value="ECO:0007669"/>
    <property type="project" value="UniProtKB-ARBA"/>
</dbReference>
<dbReference type="PANTHER" id="PTHR21266">
    <property type="entry name" value="IRON-SULFUR DOMAIN CONTAINING PROTEIN"/>
    <property type="match status" value="1"/>
</dbReference>
<evidence type="ECO:0000313" key="8">
    <source>
        <dbReference type="Proteomes" id="UP000479756"/>
    </source>
</evidence>
<evidence type="ECO:0000313" key="7">
    <source>
        <dbReference type="EMBL" id="NEM92220.1"/>
    </source>
</evidence>
<dbReference type="SUPFAM" id="SSF50022">
    <property type="entry name" value="ISP domain"/>
    <property type="match status" value="1"/>
</dbReference>
<dbReference type="GO" id="GO:0051537">
    <property type="term" value="F:2 iron, 2 sulfur cluster binding"/>
    <property type="evidence" value="ECO:0007669"/>
    <property type="project" value="UniProtKB-KW"/>
</dbReference>
<organism evidence="7 8">
    <name type="scientific">Galbitalea soli</name>
    <dbReference type="NCBI Taxonomy" id="1268042"/>
    <lineage>
        <taxon>Bacteria</taxon>
        <taxon>Bacillati</taxon>
        <taxon>Actinomycetota</taxon>
        <taxon>Actinomycetes</taxon>
        <taxon>Micrococcales</taxon>
        <taxon>Microbacteriaceae</taxon>
        <taxon>Galbitalea</taxon>
    </lineage>
</organism>
<dbReference type="Gene3D" id="3.90.380.10">
    <property type="entry name" value="Naphthalene 1,2-dioxygenase Alpha Subunit, Chain A, domain 1"/>
    <property type="match status" value="1"/>
</dbReference>
<evidence type="ECO:0000256" key="4">
    <source>
        <dbReference type="ARBA" id="ARBA00023004"/>
    </source>
</evidence>
<protein>
    <submittedName>
        <fullName evidence="7">Aromatic ring-hydroxylating dioxygenase subunit alpha</fullName>
    </submittedName>
</protein>
<dbReference type="GO" id="GO:0051213">
    <property type="term" value="F:dioxygenase activity"/>
    <property type="evidence" value="ECO:0007669"/>
    <property type="project" value="UniProtKB-KW"/>
</dbReference>
<evidence type="ECO:0000256" key="2">
    <source>
        <dbReference type="ARBA" id="ARBA00022723"/>
    </source>
</evidence>
<accession>A0A7C9TT03</accession>
<dbReference type="Pfam" id="PF00355">
    <property type="entry name" value="Rieske"/>
    <property type="match status" value="1"/>
</dbReference>
<evidence type="ECO:0000256" key="3">
    <source>
        <dbReference type="ARBA" id="ARBA00023002"/>
    </source>
</evidence>
<dbReference type="Pfam" id="PF19112">
    <property type="entry name" value="VanA_C"/>
    <property type="match status" value="1"/>
</dbReference>
<evidence type="ECO:0000256" key="1">
    <source>
        <dbReference type="ARBA" id="ARBA00022714"/>
    </source>
</evidence>
<name>A0A7C9TT03_9MICO</name>
<feature type="domain" description="Rieske" evidence="6">
    <location>
        <begin position="30"/>
        <end position="134"/>
    </location>
</feature>
<dbReference type="RefSeq" id="WP_163474274.1">
    <property type="nucleotide sequence ID" value="NZ_JAAGWZ010000004.1"/>
</dbReference>
<dbReference type="InterPro" id="IPR050584">
    <property type="entry name" value="Cholesterol_7-desaturase"/>
</dbReference>
<keyword evidence="2" id="KW-0479">Metal-binding</keyword>
<dbReference type="PROSITE" id="PS51296">
    <property type="entry name" value="RIESKE"/>
    <property type="match status" value="1"/>
</dbReference>
<proteinExistence type="predicted"/>
<gene>
    <name evidence="7" type="ORF">G3T37_12745</name>
</gene>
<dbReference type="InterPro" id="IPR044043">
    <property type="entry name" value="VanA_C_cat"/>
</dbReference>
<keyword evidence="4" id="KW-0408">Iron</keyword>
<keyword evidence="8" id="KW-1185">Reference proteome</keyword>
<dbReference type="GO" id="GO:0046872">
    <property type="term" value="F:metal ion binding"/>
    <property type="evidence" value="ECO:0007669"/>
    <property type="project" value="UniProtKB-KW"/>
</dbReference>
<dbReference type="GO" id="GO:0016705">
    <property type="term" value="F:oxidoreductase activity, acting on paired donors, with incorporation or reduction of molecular oxygen"/>
    <property type="evidence" value="ECO:0007669"/>
    <property type="project" value="UniProtKB-ARBA"/>
</dbReference>
<dbReference type="Proteomes" id="UP000479756">
    <property type="component" value="Unassembled WGS sequence"/>
</dbReference>
<keyword evidence="5" id="KW-0411">Iron-sulfur</keyword>
<evidence type="ECO:0000256" key="5">
    <source>
        <dbReference type="ARBA" id="ARBA00023014"/>
    </source>
</evidence>
<dbReference type="InterPro" id="IPR017941">
    <property type="entry name" value="Rieske_2Fe-2S"/>
</dbReference>
<dbReference type="AlphaFoldDB" id="A0A7C9TT03"/>
<keyword evidence="3" id="KW-0560">Oxidoreductase</keyword>
<dbReference type="SUPFAM" id="SSF55961">
    <property type="entry name" value="Bet v1-like"/>
    <property type="match status" value="1"/>
</dbReference>
<reference evidence="7 8" key="1">
    <citation type="journal article" date="2014" name="Int. J. Syst. Evol. Microbiol.">
        <title>Description of Galbitalea soli gen. nov., sp. nov., and Frondihabitans sucicola sp. nov.</title>
        <authorList>
            <person name="Kim S.J."/>
            <person name="Lim J.M."/>
            <person name="Ahn J.H."/>
            <person name="Weon H.Y."/>
            <person name="Hamada M."/>
            <person name="Suzuki K."/>
            <person name="Ahn T.Y."/>
            <person name="Kwon S.W."/>
        </authorList>
    </citation>
    <scope>NUCLEOTIDE SEQUENCE [LARGE SCALE GENOMIC DNA]</scope>
    <source>
        <strain evidence="7 8">NBRC 108727</strain>
    </source>
</reference>
<dbReference type="EMBL" id="JAAGWZ010000004">
    <property type="protein sequence ID" value="NEM92220.1"/>
    <property type="molecule type" value="Genomic_DNA"/>
</dbReference>
<keyword evidence="1" id="KW-0001">2Fe-2S</keyword>
<sequence length="352" mass="39386">MTTSAPARVTRHHGPEHLRLSEQPLFRRFWYAVSFASAVSDRPIARTLLGTRVVVWRATPDSAVSVALDRCAHRDAPLSKGWIENCHLVCPYHGWEWDRNGETQRIPQFPVAPHPTKSGLTMVSSQERYGMVWVCLAGADEGGPLADIPPIPEFDAEGWRVVPEAEWHFDCSAAHLLENNFDGGHVAFVHANTFGDRSKPELTETEVTRTAYGLQTYGEVPVDARPGESGATVRRSLSRLYLPFFGHISITYPDGLVHIMIKAITPIDDEHCQLTQTVLRNDGESDRPAADILAFDERVETEDRDLLESLPKEYPLAPHLNAHAKADRNSLAIRRLWSDFVTGEFRPAPENS</sequence>
<dbReference type="InterPro" id="IPR036922">
    <property type="entry name" value="Rieske_2Fe-2S_sf"/>
</dbReference>
<comment type="caution">
    <text evidence="7">The sequence shown here is derived from an EMBL/GenBank/DDBJ whole genome shotgun (WGS) entry which is preliminary data.</text>
</comment>
<dbReference type="Gene3D" id="2.102.10.10">
    <property type="entry name" value="Rieske [2Fe-2S] iron-sulphur domain"/>
    <property type="match status" value="1"/>
</dbReference>
<evidence type="ECO:0000259" key="6">
    <source>
        <dbReference type="PROSITE" id="PS51296"/>
    </source>
</evidence>
<keyword evidence="7" id="KW-0223">Dioxygenase</keyword>
<dbReference type="PANTHER" id="PTHR21266:SF57">
    <property type="entry name" value="3-CHLOROBENZOATE-3,4-DIOXYGENASE"/>
    <property type="match status" value="1"/>
</dbReference>